<gene>
    <name evidence="2" type="ORF">G6045_19865</name>
</gene>
<dbReference type="Proteomes" id="UP000481109">
    <property type="component" value="Unassembled WGS sequence"/>
</dbReference>
<dbReference type="Gene3D" id="3.40.190.10">
    <property type="entry name" value="Periplasmic binding protein-like II"/>
    <property type="match status" value="1"/>
</dbReference>
<sequence>MRKQTRISLVALAASSVLALTACGGGSDTASDGPVNLRMTVWSGSPEHMKLLNGIADEYRKANPDVKSIKFDVLPLENYTTTLTTQIAGGKSPDLAWIFENSSADFVSSGALAEVKVDDEKDVLPSAKKIWEQDGKLYAYPFSTSPFGVFVNNDMLKEAGQPTPAELIAQGKWNWDEVSKLGGAVHDKTGKTGMVIRDFDYKTWDNLAQYWGGWGAEAWSEDGKTCGFDKPEMVEAMTSLHKAIFEDESMLAPGTSADFFAGESAMTVTQMSRASLLEDKFKWDFVPLPEGPKGEYDVIGQAGIARLAQSKHAKEADGFLAFMTNKENSAKLGAYFPQARSSQLDAATLAKSNPKLSEKQLSDVVIDGIEKGKVKPVHSGQAEIGDAVRGSLDPLWKKDADVQKVLSGVCTAIKPLLEQ</sequence>
<keyword evidence="3" id="KW-1185">Reference proteome</keyword>
<evidence type="ECO:0000313" key="2">
    <source>
        <dbReference type="EMBL" id="NGO77898.1"/>
    </source>
</evidence>
<feature type="signal peptide" evidence="1">
    <location>
        <begin position="1"/>
        <end position="19"/>
    </location>
</feature>
<accession>A0A6G4XKF5</accession>
<name>A0A6G4XKF5_9ACTN</name>
<dbReference type="InterPro" id="IPR006059">
    <property type="entry name" value="SBP"/>
</dbReference>
<protein>
    <submittedName>
        <fullName evidence="2">Sugar ABC transporter substrate-binding protein</fullName>
    </submittedName>
</protein>
<evidence type="ECO:0000256" key="1">
    <source>
        <dbReference type="SAM" id="SignalP"/>
    </source>
</evidence>
<organism evidence="2 3">
    <name type="scientific">Streptomyces mesophilus</name>
    <dbReference type="NCBI Taxonomy" id="1775132"/>
    <lineage>
        <taxon>Bacteria</taxon>
        <taxon>Bacillati</taxon>
        <taxon>Actinomycetota</taxon>
        <taxon>Actinomycetes</taxon>
        <taxon>Kitasatosporales</taxon>
        <taxon>Streptomycetaceae</taxon>
        <taxon>Streptomyces</taxon>
    </lineage>
</organism>
<dbReference type="PANTHER" id="PTHR43649">
    <property type="entry name" value="ARABINOSE-BINDING PROTEIN-RELATED"/>
    <property type="match status" value="1"/>
</dbReference>
<dbReference type="AlphaFoldDB" id="A0A6G4XKF5"/>
<dbReference type="PROSITE" id="PS51257">
    <property type="entry name" value="PROKAR_LIPOPROTEIN"/>
    <property type="match status" value="1"/>
</dbReference>
<feature type="chain" id="PRO_5038831499" evidence="1">
    <location>
        <begin position="20"/>
        <end position="419"/>
    </location>
</feature>
<dbReference type="RefSeq" id="WP_165333351.1">
    <property type="nucleotide sequence ID" value="NZ_JAAKZW010000080.1"/>
</dbReference>
<dbReference type="Pfam" id="PF01547">
    <property type="entry name" value="SBP_bac_1"/>
    <property type="match status" value="1"/>
</dbReference>
<dbReference type="EMBL" id="JAAKZW010000080">
    <property type="protein sequence ID" value="NGO77898.1"/>
    <property type="molecule type" value="Genomic_DNA"/>
</dbReference>
<evidence type="ECO:0000313" key="3">
    <source>
        <dbReference type="Proteomes" id="UP000481109"/>
    </source>
</evidence>
<proteinExistence type="predicted"/>
<keyword evidence="1" id="KW-0732">Signal</keyword>
<reference evidence="2 3" key="1">
    <citation type="submission" date="2020-02" db="EMBL/GenBank/DDBJ databases">
        <title>Whole-genome analyses of novel actinobacteria.</title>
        <authorList>
            <person name="Sahin N."/>
            <person name="Tokatli A."/>
        </authorList>
    </citation>
    <scope>NUCLEOTIDE SEQUENCE [LARGE SCALE GENOMIC DNA]</scope>
    <source>
        <strain evidence="2 3">YC504</strain>
    </source>
</reference>
<dbReference type="PANTHER" id="PTHR43649:SF12">
    <property type="entry name" value="DIACETYLCHITOBIOSE BINDING PROTEIN DASA"/>
    <property type="match status" value="1"/>
</dbReference>
<comment type="caution">
    <text evidence="2">The sequence shown here is derived from an EMBL/GenBank/DDBJ whole genome shotgun (WGS) entry which is preliminary data.</text>
</comment>
<dbReference type="InterPro" id="IPR050490">
    <property type="entry name" value="Bact_solute-bd_prot1"/>
</dbReference>
<dbReference type="CDD" id="cd13585">
    <property type="entry name" value="PBP2_TMBP_like"/>
    <property type="match status" value="1"/>
</dbReference>
<dbReference type="SUPFAM" id="SSF53850">
    <property type="entry name" value="Periplasmic binding protein-like II"/>
    <property type="match status" value="1"/>
</dbReference>